<dbReference type="Gene3D" id="6.20.50.160">
    <property type="match status" value="1"/>
</dbReference>
<sequence>MAGGPVTYVLCWSLLVILTFASTSTTISPDAASKDISYWVSFAKRITPGKPLVTHVYLANLSQPVDLTLDLVDDDNTNLQQGQSFTLQGSGDIQIINFDISNNLTRPQDNSPSPKMFVRVRASRGLLFDEYEEVLWQEPSLNIFVQMSMLEYQLGQTVKFIAFVTSGLHVVKKPLDIVIENDGRYGGTPEKLAEWKQVQSGDKTGFYMGEFNTSSQTPTGQYQISVSAEGAKTYTMSFEVKEYMEFLVEIDYPIAVTASFEQINFNISTRTAEGFPVQGPCSVVARYPYWDRNGQELVKNISLDKTGKGVVTFTRAELYKLGSDSGSHYGSSFSFNSSFFYVGVTVTNDVTGKNVTSKASIYFGSGISGLTVNGLATNFKPGLSLPNYAVVFDYRYNLGEYYPNASIRLNVSYSDGEEKWRNLVQKDVNTDNVGYCFYTIESVPENATSLKIQGTSGDKTDSVALPPFRSPSRAFLQLELKTAHVKIKRSVAVEVRSNTAFSSFTVQVYAMGALVMTKVERRSVQDKLQTFTFTMTSEMAPVADVLVFVTTDTGEIAADRLPVGVNFPQDNKVTISFSTPKVTRGSAVRVTVEAKPRTKVFLMVWSKWNFFDKFISYQLPVKLTGSLPGGSYSGRMFFQGSWHYQELIDVYRGDYSGVYSYRSPVPVADSFLVVTSMEAALITDGELPGRSNASLILGPQRPTNATRSRSKRQATPPSDTTGARATADDPQQSGAFYSESWLWETVSIGKKGRKVLRLNAPDKIDQWIAYAVAVHPKFGLSWPETTVELQTVDSEE</sequence>
<dbReference type="PANTHER" id="PTHR11412">
    <property type="entry name" value="MACROGLOBULIN / COMPLEMENT"/>
    <property type="match status" value="1"/>
</dbReference>
<dbReference type="PANTHER" id="PTHR11412:SF136">
    <property type="entry name" value="CD109 ANTIGEN"/>
    <property type="match status" value="1"/>
</dbReference>
<dbReference type="EMBL" id="JBAMIC010000013">
    <property type="protein sequence ID" value="KAK7097637.1"/>
    <property type="molecule type" value="Genomic_DNA"/>
</dbReference>
<dbReference type="InterPro" id="IPR001599">
    <property type="entry name" value="Macroglobln_a2"/>
</dbReference>
<organism evidence="6 7">
    <name type="scientific">Littorina saxatilis</name>
    <dbReference type="NCBI Taxonomy" id="31220"/>
    <lineage>
        <taxon>Eukaryota</taxon>
        <taxon>Metazoa</taxon>
        <taxon>Spiralia</taxon>
        <taxon>Lophotrochozoa</taxon>
        <taxon>Mollusca</taxon>
        <taxon>Gastropoda</taxon>
        <taxon>Caenogastropoda</taxon>
        <taxon>Littorinimorpha</taxon>
        <taxon>Littorinoidea</taxon>
        <taxon>Littorinidae</taxon>
        <taxon>Littorina</taxon>
    </lineage>
</organism>
<dbReference type="InterPro" id="IPR011625">
    <property type="entry name" value="A2M_N_BRD"/>
</dbReference>
<dbReference type="Gene3D" id="2.60.40.10">
    <property type="entry name" value="Immunoglobulins"/>
    <property type="match status" value="1"/>
</dbReference>
<evidence type="ECO:0000256" key="2">
    <source>
        <dbReference type="ARBA" id="ARBA00022966"/>
    </source>
</evidence>
<evidence type="ECO:0000256" key="1">
    <source>
        <dbReference type="ARBA" id="ARBA00022729"/>
    </source>
</evidence>
<feature type="region of interest" description="Disordered" evidence="3">
    <location>
        <begin position="692"/>
        <end position="731"/>
    </location>
</feature>
<dbReference type="Gene3D" id="2.60.40.1930">
    <property type="match status" value="3"/>
</dbReference>
<accession>A0AAN9G7B5</accession>
<dbReference type="SMART" id="SM01359">
    <property type="entry name" value="A2M_N_2"/>
    <property type="match status" value="1"/>
</dbReference>
<dbReference type="Gene3D" id="2.20.130.20">
    <property type="match status" value="1"/>
</dbReference>
<dbReference type="Pfam" id="PF00207">
    <property type="entry name" value="A2M"/>
    <property type="match status" value="1"/>
</dbReference>
<dbReference type="Proteomes" id="UP001374579">
    <property type="component" value="Unassembled WGS sequence"/>
</dbReference>
<dbReference type="InterPro" id="IPR050473">
    <property type="entry name" value="A2M/Complement_sys"/>
</dbReference>
<keyword evidence="1 4" id="KW-0732">Signal</keyword>
<proteinExistence type="predicted"/>
<evidence type="ECO:0000313" key="7">
    <source>
        <dbReference type="Proteomes" id="UP001374579"/>
    </source>
</evidence>
<reference evidence="6 7" key="1">
    <citation type="submission" date="2024-02" db="EMBL/GenBank/DDBJ databases">
        <title>Chromosome-scale genome assembly of the rough periwinkle Littorina saxatilis.</title>
        <authorList>
            <person name="De Jode A."/>
            <person name="Faria R."/>
            <person name="Formenti G."/>
            <person name="Sims Y."/>
            <person name="Smith T.P."/>
            <person name="Tracey A."/>
            <person name="Wood J.M.D."/>
            <person name="Zagrodzka Z.B."/>
            <person name="Johannesson K."/>
            <person name="Butlin R.K."/>
            <person name="Leder E.H."/>
        </authorList>
    </citation>
    <scope>NUCLEOTIDE SEQUENCE [LARGE SCALE GENOMIC DNA]</scope>
    <source>
        <strain evidence="6">Snail1</strain>
        <tissue evidence="6">Muscle</tissue>
    </source>
</reference>
<comment type="caution">
    <text evidence="6">The sequence shown here is derived from an EMBL/GenBank/DDBJ whole genome shotgun (WGS) entry which is preliminary data.</text>
</comment>
<evidence type="ECO:0000259" key="5">
    <source>
        <dbReference type="SMART" id="SM01359"/>
    </source>
</evidence>
<protein>
    <recommendedName>
        <fullName evidence="5">Alpha-2-macroglobulin bait region domain-containing protein</fullName>
    </recommendedName>
</protein>
<evidence type="ECO:0000256" key="3">
    <source>
        <dbReference type="SAM" id="MobiDB-lite"/>
    </source>
</evidence>
<feature type="domain" description="Alpha-2-macroglobulin bait region" evidence="5">
    <location>
        <begin position="476"/>
        <end position="603"/>
    </location>
</feature>
<keyword evidence="7" id="KW-1185">Reference proteome</keyword>
<feature type="chain" id="PRO_5042924941" description="Alpha-2-macroglobulin bait region domain-containing protein" evidence="4">
    <location>
        <begin position="22"/>
        <end position="796"/>
    </location>
</feature>
<dbReference type="Gene3D" id="2.60.40.1940">
    <property type="match status" value="1"/>
</dbReference>
<feature type="signal peptide" evidence="4">
    <location>
        <begin position="1"/>
        <end position="21"/>
    </location>
</feature>
<dbReference type="GO" id="GO:0004866">
    <property type="term" value="F:endopeptidase inhibitor activity"/>
    <property type="evidence" value="ECO:0007669"/>
    <property type="project" value="InterPro"/>
</dbReference>
<keyword evidence="2" id="KW-0882">Thioester bond</keyword>
<dbReference type="AlphaFoldDB" id="A0AAN9G7B5"/>
<gene>
    <name evidence="6" type="ORF">V1264_004584</name>
</gene>
<dbReference type="InterPro" id="IPR013783">
    <property type="entry name" value="Ig-like_fold"/>
</dbReference>
<dbReference type="Pfam" id="PF07703">
    <property type="entry name" value="A2M_BRD"/>
    <property type="match status" value="1"/>
</dbReference>
<evidence type="ECO:0000256" key="4">
    <source>
        <dbReference type="SAM" id="SignalP"/>
    </source>
</evidence>
<feature type="compositionally biased region" description="Polar residues" evidence="3">
    <location>
        <begin position="701"/>
        <end position="731"/>
    </location>
</feature>
<evidence type="ECO:0000313" key="6">
    <source>
        <dbReference type="EMBL" id="KAK7097637.1"/>
    </source>
</evidence>
<name>A0AAN9G7B5_9CAEN</name>